<sequence>MKKSIIFSIVAVLFSATTHADSGLADRINEARSYPEKSADTDPSGSLYMQQQNKHGQQENTHINNRPEQ</sequence>
<feature type="compositionally biased region" description="Basic and acidic residues" evidence="1">
    <location>
        <begin position="27"/>
        <end position="40"/>
    </location>
</feature>
<evidence type="ECO:0000256" key="1">
    <source>
        <dbReference type="SAM" id="MobiDB-lite"/>
    </source>
</evidence>
<proteinExistence type="predicted"/>
<dbReference type="AlphaFoldDB" id="A0A1H2R7K6"/>
<name>A0A1H2R7K6_9GAMM</name>
<feature type="signal peptide" evidence="2">
    <location>
        <begin position="1"/>
        <end position="20"/>
    </location>
</feature>
<accession>A0A1H2R7K6</accession>
<dbReference type="RefSeq" id="WP_091811274.1">
    <property type="nucleotide sequence ID" value="NZ_FNNE01000001.1"/>
</dbReference>
<evidence type="ECO:0000313" key="3">
    <source>
        <dbReference type="EMBL" id="SDW14659.1"/>
    </source>
</evidence>
<keyword evidence="2" id="KW-0732">Signal</keyword>
<protein>
    <recommendedName>
        <fullName evidence="5">Secreted protein</fullName>
    </recommendedName>
</protein>
<evidence type="ECO:0008006" key="5">
    <source>
        <dbReference type="Google" id="ProtNLM"/>
    </source>
</evidence>
<organism evidence="3 4">
    <name type="scientific">Marinobacter mobilis</name>
    <dbReference type="NCBI Taxonomy" id="488533"/>
    <lineage>
        <taxon>Bacteria</taxon>
        <taxon>Pseudomonadati</taxon>
        <taxon>Pseudomonadota</taxon>
        <taxon>Gammaproteobacteria</taxon>
        <taxon>Pseudomonadales</taxon>
        <taxon>Marinobacteraceae</taxon>
        <taxon>Marinobacter</taxon>
    </lineage>
</organism>
<evidence type="ECO:0000256" key="2">
    <source>
        <dbReference type="SAM" id="SignalP"/>
    </source>
</evidence>
<reference evidence="3 4" key="1">
    <citation type="submission" date="2016-10" db="EMBL/GenBank/DDBJ databases">
        <authorList>
            <person name="de Groot N.N."/>
        </authorList>
    </citation>
    <scope>NUCLEOTIDE SEQUENCE [LARGE SCALE GENOMIC DNA]</scope>
    <source>
        <strain evidence="3 4">CGMCC 1.7059</strain>
    </source>
</reference>
<keyword evidence="4" id="KW-1185">Reference proteome</keyword>
<feature type="chain" id="PRO_5011627388" description="Secreted protein" evidence="2">
    <location>
        <begin position="21"/>
        <end position="69"/>
    </location>
</feature>
<gene>
    <name evidence="3" type="ORF">SAMN04487960_101423</name>
</gene>
<evidence type="ECO:0000313" key="4">
    <source>
        <dbReference type="Proteomes" id="UP000199675"/>
    </source>
</evidence>
<feature type="region of interest" description="Disordered" evidence="1">
    <location>
        <begin position="21"/>
        <end position="69"/>
    </location>
</feature>
<dbReference type="Proteomes" id="UP000199675">
    <property type="component" value="Unassembled WGS sequence"/>
</dbReference>
<dbReference type="OrthoDB" id="6372256at2"/>
<feature type="compositionally biased region" description="Polar residues" evidence="1">
    <location>
        <begin position="41"/>
        <end position="69"/>
    </location>
</feature>
<dbReference type="EMBL" id="FNNE01000001">
    <property type="protein sequence ID" value="SDW14659.1"/>
    <property type="molecule type" value="Genomic_DNA"/>
</dbReference>